<dbReference type="SUPFAM" id="SSF55729">
    <property type="entry name" value="Acyl-CoA N-acyltransferases (Nat)"/>
    <property type="match status" value="1"/>
</dbReference>
<evidence type="ECO:0000313" key="4">
    <source>
        <dbReference type="EMBL" id="EID55326.1"/>
    </source>
</evidence>
<dbReference type="Proteomes" id="UP000004691">
    <property type="component" value="Unassembled WGS sequence"/>
</dbReference>
<dbReference type="PANTHER" id="PTHR43420">
    <property type="entry name" value="ACETYLTRANSFERASE"/>
    <property type="match status" value="1"/>
</dbReference>
<protein>
    <submittedName>
        <fullName evidence="4">Sortase-like acyltransferase</fullName>
    </submittedName>
</protein>
<gene>
    <name evidence="4" type="ORF">SacxiDRAFT_3117</name>
</gene>
<dbReference type="Gene3D" id="3.40.630.30">
    <property type="match status" value="1"/>
</dbReference>
<proteinExistence type="predicted"/>
<dbReference type="OrthoDB" id="5243635at2"/>
<organism evidence="4 5">
    <name type="scientific">Saccharomonospora xinjiangensis XJ-54</name>
    <dbReference type="NCBI Taxonomy" id="882086"/>
    <lineage>
        <taxon>Bacteria</taxon>
        <taxon>Bacillati</taxon>
        <taxon>Actinomycetota</taxon>
        <taxon>Actinomycetes</taxon>
        <taxon>Pseudonocardiales</taxon>
        <taxon>Pseudonocardiaceae</taxon>
        <taxon>Saccharomonospora</taxon>
    </lineage>
</organism>
<dbReference type="eggNOG" id="COG1247">
    <property type="taxonomic scope" value="Bacteria"/>
</dbReference>
<dbReference type="PANTHER" id="PTHR43420:SF47">
    <property type="entry name" value="N-ACETYLTRANSFERASE DOMAIN-CONTAINING PROTEIN"/>
    <property type="match status" value="1"/>
</dbReference>
<evidence type="ECO:0000259" key="3">
    <source>
        <dbReference type="PROSITE" id="PS51186"/>
    </source>
</evidence>
<evidence type="ECO:0000256" key="1">
    <source>
        <dbReference type="ARBA" id="ARBA00022679"/>
    </source>
</evidence>
<dbReference type="HOGENOM" id="CLU_013985_18_2_11"/>
<dbReference type="STRING" id="882086.SacxiDRAFT_3117"/>
<dbReference type="AlphaFoldDB" id="I0V5C3"/>
<feature type="domain" description="N-acetyltransferase" evidence="3">
    <location>
        <begin position="8"/>
        <end position="177"/>
    </location>
</feature>
<name>I0V5C3_9PSEU</name>
<sequence>MVAASPAPVVRFACADDADAIGRIHVVSWRAAYVNVLPGDYLAGLSITDRQRAWRRWFIASHRSARVLVVADGETVVGFACVGASRDDDAAAATGELQSIYLDPAKWGLGLGRLLHAEALATLRRDGYRRATLWVLDGNAVARRFYERAGWTEDGATKVDTIGSSPPLKEVRYLRAL</sequence>
<evidence type="ECO:0000256" key="2">
    <source>
        <dbReference type="ARBA" id="ARBA00023315"/>
    </source>
</evidence>
<dbReference type="Pfam" id="PF00583">
    <property type="entry name" value="Acetyltransf_1"/>
    <property type="match status" value="1"/>
</dbReference>
<reference evidence="4 5" key="1">
    <citation type="submission" date="2012-01" db="EMBL/GenBank/DDBJ databases">
        <title>Improved High-Quality Draft sequence of Saccharomonospora xinjiangensis XJ-54.</title>
        <authorList>
            <consortium name="US DOE Joint Genome Institute"/>
            <person name="Lucas S."/>
            <person name="Han J."/>
            <person name="Lapidus A."/>
            <person name="Cheng J.-F."/>
            <person name="Goodwin L."/>
            <person name="Pitluck S."/>
            <person name="Peters L."/>
            <person name="Mikhailova N."/>
            <person name="Teshima H."/>
            <person name="Detter J.C."/>
            <person name="Han C."/>
            <person name="Tapia R."/>
            <person name="Land M."/>
            <person name="Hauser L."/>
            <person name="Kyrpides N."/>
            <person name="Ivanova N."/>
            <person name="Pagani I."/>
            <person name="Brambilla E.-M."/>
            <person name="Klenk H.-P."/>
            <person name="Woyke T."/>
        </authorList>
    </citation>
    <scope>NUCLEOTIDE SEQUENCE [LARGE SCALE GENOMIC DNA]</scope>
    <source>
        <strain evidence="4 5">XJ-54</strain>
    </source>
</reference>
<dbReference type="InterPro" id="IPR050680">
    <property type="entry name" value="YpeA/RimI_acetyltransf"/>
</dbReference>
<dbReference type="InterPro" id="IPR000182">
    <property type="entry name" value="GNAT_dom"/>
</dbReference>
<dbReference type="CDD" id="cd04301">
    <property type="entry name" value="NAT_SF"/>
    <property type="match status" value="1"/>
</dbReference>
<keyword evidence="2 4" id="KW-0012">Acyltransferase</keyword>
<accession>I0V5C3</accession>
<dbReference type="GO" id="GO:0016747">
    <property type="term" value="F:acyltransferase activity, transferring groups other than amino-acyl groups"/>
    <property type="evidence" value="ECO:0007669"/>
    <property type="project" value="InterPro"/>
</dbReference>
<keyword evidence="1 4" id="KW-0808">Transferase</keyword>
<dbReference type="InterPro" id="IPR016181">
    <property type="entry name" value="Acyl_CoA_acyltransferase"/>
</dbReference>
<evidence type="ECO:0000313" key="5">
    <source>
        <dbReference type="Proteomes" id="UP000004691"/>
    </source>
</evidence>
<keyword evidence="5" id="KW-1185">Reference proteome</keyword>
<dbReference type="EMBL" id="JH636049">
    <property type="protein sequence ID" value="EID55326.1"/>
    <property type="molecule type" value="Genomic_DNA"/>
</dbReference>
<dbReference type="PROSITE" id="PS51186">
    <property type="entry name" value="GNAT"/>
    <property type="match status" value="1"/>
</dbReference>